<evidence type="ECO:0000313" key="5">
    <source>
        <dbReference type="Proteomes" id="UP000800092"/>
    </source>
</evidence>
<dbReference type="EMBL" id="ML991805">
    <property type="protein sequence ID" value="KAF2233652.1"/>
    <property type="molecule type" value="Genomic_DNA"/>
</dbReference>
<dbReference type="OrthoDB" id="10267976at2759"/>
<dbReference type="Pfam" id="PF03972">
    <property type="entry name" value="MmgE_PrpD_N"/>
    <property type="match status" value="1"/>
</dbReference>
<dbReference type="Pfam" id="PF19305">
    <property type="entry name" value="MmgE_PrpD_C"/>
    <property type="match status" value="1"/>
</dbReference>
<evidence type="ECO:0000259" key="2">
    <source>
        <dbReference type="Pfam" id="PF03972"/>
    </source>
</evidence>
<dbReference type="Gene3D" id="1.10.4100.10">
    <property type="entry name" value="2-methylcitrate dehydratase PrpD"/>
    <property type="match status" value="1"/>
</dbReference>
<feature type="domain" description="MmgE/PrpD C-terminal" evidence="3">
    <location>
        <begin position="298"/>
        <end position="464"/>
    </location>
</feature>
<accession>A0A6A6H6L5</accession>
<dbReference type="PANTHER" id="PTHR16943">
    <property type="entry name" value="2-METHYLCITRATE DEHYDRATASE-RELATED"/>
    <property type="match status" value="1"/>
</dbReference>
<evidence type="ECO:0000313" key="4">
    <source>
        <dbReference type="EMBL" id="KAF2233652.1"/>
    </source>
</evidence>
<evidence type="ECO:0000259" key="3">
    <source>
        <dbReference type="Pfam" id="PF19305"/>
    </source>
</evidence>
<dbReference type="InterPro" id="IPR005656">
    <property type="entry name" value="MmgE_PrpD"/>
</dbReference>
<protein>
    <submittedName>
        <fullName evidence="4">2-methylcitrate dehydratase PrpD</fullName>
    </submittedName>
</protein>
<reference evidence="4" key="1">
    <citation type="journal article" date="2020" name="Stud. Mycol.">
        <title>101 Dothideomycetes genomes: a test case for predicting lifestyles and emergence of pathogens.</title>
        <authorList>
            <person name="Haridas S."/>
            <person name="Albert R."/>
            <person name="Binder M."/>
            <person name="Bloem J."/>
            <person name="Labutti K."/>
            <person name="Salamov A."/>
            <person name="Andreopoulos B."/>
            <person name="Baker S."/>
            <person name="Barry K."/>
            <person name="Bills G."/>
            <person name="Bluhm B."/>
            <person name="Cannon C."/>
            <person name="Castanera R."/>
            <person name="Culley D."/>
            <person name="Daum C."/>
            <person name="Ezra D."/>
            <person name="Gonzalez J."/>
            <person name="Henrissat B."/>
            <person name="Kuo A."/>
            <person name="Liang C."/>
            <person name="Lipzen A."/>
            <person name="Lutzoni F."/>
            <person name="Magnuson J."/>
            <person name="Mondo S."/>
            <person name="Nolan M."/>
            <person name="Ohm R."/>
            <person name="Pangilinan J."/>
            <person name="Park H.-J."/>
            <person name="Ramirez L."/>
            <person name="Alfaro M."/>
            <person name="Sun H."/>
            <person name="Tritt A."/>
            <person name="Yoshinaga Y."/>
            <person name="Zwiers L.-H."/>
            <person name="Turgeon B."/>
            <person name="Goodwin S."/>
            <person name="Spatafora J."/>
            <person name="Crous P."/>
            <person name="Grigoriev I."/>
        </authorList>
    </citation>
    <scope>NUCLEOTIDE SEQUENCE</scope>
    <source>
        <strain evidence="4">Tuck. ex Michener</strain>
    </source>
</reference>
<comment type="similarity">
    <text evidence="1">Belongs to the PrpD family.</text>
</comment>
<evidence type="ECO:0000256" key="1">
    <source>
        <dbReference type="ARBA" id="ARBA00006174"/>
    </source>
</evidence>
<dbReference type="Proteomes" id="UP000800092">
    <property type="component" value="Unassembled WGS sequence"/>
</dbReference>
<gene>
    <name evidence="4" type="ORF">EV356DRAFT_524431</name>
</gene>
<dbReference type="GO" id="GO:0016829">
    <property type="term" value="F:lyase activity"/>
    <property type="evidence" value="ECO:0007669"/>
    <property type="project" value="InterPro"/>
</dbReference>
<name>A0A6A6H6L5_VIRVR</name>
<dbReference type="InterPro" id="IPR036148">
    <property type="entry name" value="MmgE/PrpD_sf"/>
</dbReference>
<dbReference type="Gene3D" id="3.30.1330.120">
    <property type="entry name" value="2-methylcitrate dehydratase PrpD"/>
    <property type="match status" value="1"/>
</dbReference>
<dbReference type="SUPFAM" id="SSF103378">
    <property type="entry name" value="2-methylcitrate dehydratase PrpD"/>
    <property type="match status" value="1"/>
</dbReference>
<proteinExistence type="inferred from homology"/>
<dbReference type="PANTHER" id="PTHR16943:SF8">
    <property type="entry name" value="2-METHYLCITRATE DEHYDRATASE"/>
    <property type="match status" value="1"/>
</dbReference>
<organism evidence="4 5">
    <name type="scientific">Viridothelium virens</name>
    <name type="common">Speckled blister lichen</name>
    <name type="synonym">Trypethelium virens</name>
    <dbReference type="NCBI Taxonomy" id="1048519"/>
    <lineage>
        <taxon>Eukaryota</taxon>
        <taxon>Fungi</taxon>
        <taxon>Dikarya</taxon>
        <taxon>Ascomycota</taxon>
        <taxon>Pezizomycotina</taxon>
        <taxon>Dothideomycetes</taxon>
        <taxon>Dothideomycetes incertae sedis</taxon>
        <taxon>Trypetheliales</taxon>
        <taxon>Trypetheliaceae</taxon>
        <taxon>Viridothelium</taxon>
    </lineage>
</organism>
<sequence length="482" mass="51820">MSSNGVVTNGTSAVATKLNESEAANIPVTEIFADFVANAHTDSLDLEMREKLKEVIVDYIGVTAAAGYSVDSTPPIYKAVLALGGAEGSSTAITKGQKFTPQYAGFLNATFGHSMDFDDTYSPGTLHAGVTAISAALTQAELMGSTSTSDRFLLAVAVGYEVTCRLGRELGYEAYSQGMHNTATAGIFGSVAAISVLKRLTSRTIEMAFGFAGSKASGSMQYLENGSHNKRLHAGFAVHDAFLCVALAEAGALGATRIVEGKFGFLNAYSPNPNKDLKRLTEGLGTHWEWLVSALKPYPACRMTHGFIEMAGDLAQKHSKEVKGIICALSPSNFSVVGHRTPNKLHPENIVDAQFSAYFQTANAWIYGSNTGNAAYNKLDDPRIHALCERITCVKDSSIKGFGSTIEIEYADGSKEKQDMPFPLGEAEHPYTRDRVDQKFFSLATPVYGKDDATRIRDMVNSIEKHTIAELLDLLGREASAF</sequence>
<dbReference type="InterPro" id="IPR042183">
    <property type="entry name" value="MmgE/PrpD_sf_1"/>
</dbReference>
<keyword evidence="5" id="KW-1185">Reference proteome</keyword>
<dbReference type="InterPro" id="IPR042188">
    <property type="entry name" value="MmgE/PrpD_sf_2"/>
</dbReference>
<dbReference type="InterPro" id="IPR045337">
    <property type="entry name" value="MmgE_PrpD_C"/>
</dbReference>
<feature type="domain" description="MmgE/PrpD N-terminal" evidence="2">
    <location>
        <begin position="31"/>
        <end position="275"/>
    </location>
</feature>
<dbReference type="InterPro" id="IPR045336">
    <property type="entry name" value="MmgE_PrpD_N"/>
</dbReference>
<dbReference type="AlphaFoldDB" id="A0A6A6H6L5"/>